<dbReference type="RefSeq" id="WP_085544194.1">
    <property type="nucleotide sequence ID" value="NZ_FXBB01000008.1"/>
</dbReference>
<dbReference type="Proteomes" id="UP000193355">
    <property type="component" value="Unassembled WGS sequence"/>
</dbReference>
<evidence type="ECO:0000313" key="1">
    <source>
        <dbReference type="EMBL" id="SMG22658.1"/>
    </source>
</evidence>
<dbReference type="STRING" id="561720.SAMN06275492_10850"/>
<name>A0A1X7J4Y0_9BACT</name>
<dbReference type="EMBL" id="FXBB01000008">
    <property type="protein sequence ID" value="SMG22658.1"/>
    <property type="molecule type" value="Genomic_DNA"/>
</dbReference>
<proteinExistence type="predicted"/>
<protein>
    <submittedName>
        <fullName evidence="1">Uncharacterized protein</fullName>
    </submittedName>
</protein>
<accession>A0A1X7J4Y0</accession>
<keyword evidence="2" id="KW-1185">Reference proteome</keyword>
<dbReference type="AlphaFoldDB" id="A0A1X7J4Y0"/>
<evidence type="ECO:0000313" key="2">
    <source>
        <dbReference type="Proteomes" id="UP000193355"/>
    </source>
</evidence>
<gene>
    <name evidence="1" type="ORF">SAMN06275492_10850</name>
</gene>
<reference evidence="2" key="1">
    <citation type="submission" date="2017-04" db="EMBL/GenBank/DDBJ databases">
        <authorList>
            <person name="Varghese N."/>
            <person name="Submissions S."/>
        </authorList>
    </citation>
    <scope>NUCLEOTIDE SEQUENCE [LARGE SCALE GENOMIC DNA]</scope>
    <source>
        <strain evidence="2">USBA 82</strain>
    </source>
</reference>
<sequence>MTKLATYMPSFVLGIAAVLDLGGTLKDPISDKDPLEKDMEALRSDWLAVGEDLRSAMSAVQND</sequence>
<organism evidence="1 2">
    <name type="scientific">Dethiosulfovibrio salsuginis</name>
    <dbReference type="NCBI Taxonomy" id="561720"/>
    <lineage>
        <taxon>Bacteria</taxon>
        <taxon>Thermotogati</taxon>
        <taxon>Synergistota</taxon>
        <taxon>Synergistia</taxon>
        <taxon>Synergistales</taxon>
        <taxon>Dethiosulfovibrionaceae</taxon>
        <taxon>Dethiosulfovibrio</taxon>
    </lineage>
</organism>
<dbReference type="OrthoDB" id="3035737at2"/>